<dbReference type="GO" id="GO:0016491">
    <property type="term" value="F:oxidoreductase activity"/>
    <property type="evidence" value="ECO:0007669"/>
    <property type="project" value="InterPro"/>
</dbReference>
<dbReference type="SFLD" id="SFLDS00029">
    <property type="entry name" value="Radical_SAM"/>
    <property type="match status" value="1"/>
</dbReference>
<dbReference type="Gene3D" id="3.20.20.70">
    <property type="entry name" value="Aldolase class I"/>
    <property type="match status" value="1"/>
</dbReference>
<protein>
    <submittedName>
        <fullName evidence="8">Radical SAM protein</fullName>
    </submittedName>
</protein>
<evidence type="ECO:0000256" key="4">
    <source>
        <dbReference type="ARBA" id="ARBA00023004"/>
    </source>
</evidence>
<dbReference type="Proteomes" id="UP000324797">
    <property type="component" value="Unassembled WGS sequence"/>
</dbReference>
<keyword evidence="9" id="KW-1185">Reference proteome</keyword>
<dbReference type="GO" id="GO:0051536">
    <property type="term" value="F:iron-sulfur cluster binding"/>
    <property type="evidence" value="ECO:0007669"/>
    <property type="project" value="UniProtKB-KW"/>
</dbReference>
<dbReference type="NCBIfam" id="TIGR04085">
    <property type="entry name" value="rSAM_more_4Fe4S"/>
    <property type="match status" value="1"/>
</dbReference>
<dbReference type="Pfam" id="PF04055">
    <property type="entry name" value="Radical_SAM"/>
    <property type="match status" value="1"/>
</dbReference>
<reference evidence="8 9" key="1">
    <citation type="submission" date="2019-08" db="EMBL/GenBank/DDBJ databases">
        <title>Bradyrhizobium hipponensis sp. nov., a rhizobium isolated from a Lupinus angustifolius root nodule in Tunisia.</title>
        <authorList>
            <person name="Off K."/>
            <person name="Rejili M."/>
            <person name="Mars M."/>
            <person name="Brachmann A."/>
            <person name="Marin M."/>
        </authorList>
    </citation>
    <scope>NUCLEOTIDE SEQUENCE [LARGE SCALE GENOMIC DNA]</scope>
    <source>
        <strain evidence="9">aSej3</strain>
    </source>
</reference>
<comment type="similarity">
    <text evidence="6">Belongs to the radical SAM superfamily. Anaerobic sulfatase-maturating enzyme family.</text>
</comment>
<feature type="domain" description="Radical SAM core" evidence="7">
    <location>
        <begin position="62"/>
        <end position="293"/>
    </location>
</feature>
<keyword evidence="5" id="KW-0411">Iron-sulfur</keyword>
<dbReference type="GO" id="GO:0046872">
    <property type="term" value="F:metal ion binding"/>
    <property type="evidence" value="ECO:0007669"/>
    <property type="project" value="UniProtKB-KW"/>
</dbReference>
<dbReference type="EMBL" id="VSTH01000051">
    <property type="protein sequence ID" value="TYO65536.1"/>
    <property type="molecule type" value="Genomic_DNA"/>
</dbReference>
<evidence type="ECO:0000256" key="2">
    <source>
        <dbReference type="ARBA" id="ARBA00022691"/>
    </source>
</evidence>
<accession>A0A5S4YM98</accession>
<keyword evidence="3" id="KW-0479">Metal-binding</keyword>
<proteinExistence type="inferred from homology"/>
<dbReference type="SUPFAM" id="SSF102114">
    <property type="entry name" value="Radical SAM enzymes"/>
    <property type="match status" value="1"/>
</dbReference>
<name>A0A5S4YM98_9BRAD</name>
<dbReference type="AlphaFoldDB" id="A0A5S4YM98"/>
<dbReference type="InterPro" id="IPR007197">
    <property type="entry name" value="rSAM"/>
</dbReference>
<evidence type="ECO:0000256" key="5">
    <source>
        <dbReference type="ARBA" id="ARBA00023014"/>
    </source>
</evidence>
<evidence type="ECO:0000256" key="6">
    <source>
        <dbReference type="ARBA" id="ARBA00023601"/>
    </source>
</evidence>
<keyword evidence="4" id="KW-0408">Iron</keyword>
<evidence type="ECO:0000313" key="9">
    <source>
        <dbReference type="Proteomes" id="UP000324797"/>
    </source>
</evidence>
<evidence type="ECO:0000256" key="3">
    <source>
        <dbReference type="ARBA" id="ARBA00022723"/>
    </source>
</evidence>
<dbReference type="PANTHER" id="PTHR43273">
    <property type="entry name" value="ANAEROBIC SULFATASE-MATURATING ENZYME HOMOLOG ASLB-RELATED"/>
    <property type="match status" value="1"/>
</dbReference>
<dbReference type="InterPro" id="IPR023867">
    <property type="entry name" value="Sulphatase_maturase_rSAM"/>
</dbReference>
<comment type="cofactor">
    <cofactor evidence="1">
        <name>[4Fe-4S] cluster</name>
        <dbReference type="ChEBI" id="CHEBI:49883"/>
    </cofactor>
</comment>
<evidence type="ECO:0000256" key="1">
    <source>
        <dbReference type="ARBA" id="ARBA00001966"/>
    </source>
</evidence>
<dbReference type="InterPro" id="IPR013785">
    <property type="entry name" value="Aldolase_TIM"/>
</dbReference>
<sequence>MIRLDLLDRDGEVVPLFYDQHTSRLMDQNGWRAIDFTGHQLLESAPTERRKFIAVDYDQPGKKVREVTKLKIQLGLGCNYSCAYCLQAAQIHKAAASSTRDASEFLSNIDNWIGAPEGMEKVELWGGEPLLYWKKIEVLAPALKEKFPNARFSIITNGSLLTREIVDQLKAWDFSVSISHDGPGQHIRGDDPFEDPHKFAFIQYAFKQLHPRFSFNSVLTPASHDVSAIIDWFQDYFPGCNVAFEGVVHSYAADASSIFTIEQLEQFSDMLSRQLVDGSALRSPAMADKLRRAMTSLVNERSSDTLFQKCGMDTPEYLAVDLKGNVMTCQNVGANGNHKIGHVDDFESIALNTSRHWSKRAECQSCPVLQLCQGACMYQGGDNWTHSCNAEFYYNLAFLRVALYGLTGRWLTGFSGDIVRPTLKKDRHVQVR</sequence>
<dbReference type="PANTHER" id="PTHR43273:SF3">
    <property type="entry name" value="ANAEROBIC SULFATASE-MATURATING ENZYME HOMOLOG ASLB-RELATED"/>
    <property type="match status" value="1"/>
</dbReference>
<dbReference type="InterPro" id="IPR023885">
    <property type="entry name" value="4Fe4S-binding_SPASM_dom"/>
</dbReference>
<organism evidence="8 9">
    <name type="scientific">Bradyrhizobium hipponense</name>
    <dbReference type="NCBI Taxonomy" id="2605638"/>
    <lineage>
        <taxon>Bacteria</taxon>
        <taxon>Pseudomonadati</taxon>
        <taxon>Pseudomonadota</taxon>
        <taxon>Alphaproteobacteria</taxon>
        <taxon>Hyphomicrobiales</taxon>
        <taxon>Nitrobacteraceae</taxon>
        <taxon>Bradyrhizobium</taxon>
    </lineage>
</organism>
<evidence type="ECO:0000313" key="8">
    <source>
        <dbReference type="EMBL" id="TYO65536.1"/>
    </source>
</evidence>
<comment type="caution">
    <text evidence="8">The sequence shown here is derived from an EMBL/GenBank/DDBJ whole genome shotgun (WGS) entry which is preliminary data.</text>
</comment>
<dbReference type="SFLD" id="SFLDG01067">
    <property type="entry name" value="SPASM/twitch_domain_containing"/>
    <property type="match status" value="1"/>
</dbReference>
<dbReference type="InterPro" id="IPR058240">
    <property type="entry name" value="rSAM_sf"/>
</dbReference>
<evidence type="ECO:0000259" key="7">
    <source>
        <dbReference type="PROSITE" id="PS51918"/>
    </source>
</evidence>
<gene>
    <name evidence="8" type="ORF">FXV83_16525</name>
</gene>
<keyword evidence="2" id="KW-0949">S-adenosyl-L-methionine</keyword>
<dbReference type="PROSITE" id="PS51918">
    <property type="entry name" value="RADICAL_SAM"/>
    <property type="match status" value="1"/>
</dbReference>
<dbReference type="CDD" id="cd01335">
    <property type="entry name" value="Radical_SAM"/>
    <property type="match status" value="1"/>
</dbReference>